<keyword evidence="6" id="KW-0285">Flavoprotein</keyword>
<dbReference type="InParanoid" id="J9D9D9"/>
<dbReference type="OMA" id="KESEQFY"/>
<gene>
    <name evidence="18" type="ORF">EDEG_01621</name>
</gene>
<keyword evidence="19" id="KW-1185">Reference proteome</keyword>
<dbReference type="PANTHER" id="PTHR12613">
    <property type="entry name" value="ERO1-RELATED"/>
    <property type="match status" value="1"/>
</dbReference>
<keyword evidence="13" id="KW-1015">Disulfide bond</keyword>
<evidence type="ECO:0000256" key="8">
    <source>
        <dbReference type="ARBA" id="ARBA00022824"/>
    </source>
</evidence>
<dbReference type="EMBL" id="AFBI03000024">
    <property type="protein sequence ID" value="EJW04099.2"/>
    <property type="molecule type" value="Genomic_DNA"/>
</dbReference>
<dbReference type="OrthoDB" id="269384at2759"/>
<dbReference type="VEuPathDB" id="MicrosporidiaDB:EDEG_01621"/>
<comment type="subcellular location">
    <subcellularLocation>
        <location evidence="2">Endoplasmic reticulum membrane</location>
        <topology evidence="2">Peripheral membrane protein</topology>
        <orientation evidence="2">Lumenal side</orientation>
    </subcellularLocation>
</comment>
<dbReference type="AlphaFoldDB" id="J9D9D9"/>
<dbReference type="GO" id="GO:0034975">
    <property type="term" value="P:protein folding in endoplasmic reticulum"/>
    <property type="evidence" value="ECO:0007669"/>
    <property type="project" value="InterPro"/>
</dbReference>
<dbReference type="FunCoup" id="J9D9D9">
    <property type="interactions" value="122"/>
</dbReference>
<name>J9D9D9_EDHAE</name>
<keyword evidence="16" id="KW-1133">Transmembrane helix</keyword>
<dbReference type="STRING" id="1003232.J9D9D9"/>
<dbReference type="PANTHER" id="PTHR12613:SF0">
    <property type="entry name" value="ERO1-LIKE PROTEIN"/>
    <property type="match status" value="1"/>
</dbReference>
<evidence type="ECO:0000313" key="19">
    <source>
        <dbReference type="Proteomes" id="UP000003163"/>
    </source>
</evidence>
<keyword evidence="5" id="KW-0813">Transport</keyword>
<evidence type="ECO:0000256" key="9">
    <source>
        <dbReference type="ARBA" id="ARBA00022827"/>
    </source>
</evidence>
<evidence type="ECO:0000256" key="7">
    <source>
        <dbReference type="ARBA" id="ARBA00022729"/>
    </source>
</evidence>
<keyword evidence="9" id="KW-0274">FAD</keyword>
<evidence type="ECO:0000256" key="2">
    <source>
        <dbReference type="ARBA" id="ARBA00004367"/>
    </source>
</evidence>
<dbReference type="HOGENOM" id="CLU_065181_0_0_1"/>
<evidence type="ECO:0000256" key="4">
    <source>
        <dbReference type="ARBA" id="ARBA00011802"/>
    </source>
</evidence>
<evidence type="ECO:0000256" key="14">
    <source>
        <dbReference type="ARBA" id="ARBA00023180"/>
    </source>
</evidence>
<dbReference type="InterPro" id="IPR037192">
    <property type="entry name" value="ERO1-like_sf"/>
</dbReference>
<evidence type="ECO:0000256" key="13">
    <source>
        <dbReference type="ARBA" id="ARBA00023157"/>
    </source>
</evidence>
<keyword evidence="8" id="KW-0256">Endoplasmic reticulum</keyword>
<proteinExistence type="inferred from homology"/>
<evidence type="ECO:0000313" key="18">
    <source>
        <dbReference type="EMBL" id="EJW04099.2"/>
    </source>
</evidence>
<keyword evidence="14" id="KW-0325">Glycoprotein</keyword>
<reference evidence="18 19" key="1">
    <citation type="submission" date="2011-08" db="EMBL/GenBank/DDBJ databases">
        <authorList>
            <person name="Liu Z.J."/>
            <person name="Shi F.L."/>
            <person name="Lu J.Q."/>
            <person name="Li M."/>
            <person name="Wang Z.L."/>
        </authorList>
    </citation>
    <scope>NUCLEOTIDE SEQUENCE [LARGE SCALE GENOMIC DNA]</scope>
    <source>
        <strain evidence="18 19">USNM 41457</strain>
    </source>
</reference>
<dbReference type="GO" id="GO:0071949">
    <property type="term" value="F:FAD binding"/>
    <property type="evidence" value="ECO:0007669"/>
    <property type="project" value="InterPro"/>
</dbReference>
<comment type="similarity">
    <text evidence="3">Belongs to the EROs family.</text>
</comment>
<organism evidence="18 19">
    <name type="scientific">Edhazardia aedis (strain USNM 41457)</name>
    <name type="common">Microsporidian parasite</name>
    <dbReference type="NCBI Taxonomy" id="1003232"/>
    <lineage>
        <taxon>Eukaryota</taxon>
        <taxon>Fungi</taxon>
        <taxon>Fungi incertae sedis</taxon>
        <taxon>Microsporidia</taxon>
        <taxon>Edhazardia</taxon>
    </lineage>
</organism>
<feature type="chain" id="PRO_5005686501" description="Endoplasmic oxidoreductin 1" evidence="17">
    <location>
        <begin position="26"/>
        <end position="369"/>
    </location>
</feature>
<evidence type="ECO:0000256" key="5">
    <source>
        <dbReference type="ARBA" id="ARBA00022448"/>
    </source>
</evidence>
<keyword evidence="16" id="KW-0812">Transmembrane</keyword>
<keyword evidence="11" id="KW-0560">Oxidoreductase</keyword>
<dbReference type="GO" id="GO:0016972">
    <property type="term" value="F:thiol oxidase activity"/>
    <property type="evidence" value="ECO:0007669"/>
    <property type="project" value="InterPro"/>
</dbReference>
<dbReference type="GO" id="GO:0005789">
    <property type="term" value="C:endoplasmic reticulum membrane"/>
    <property type="evidence" value="ECO:0007669"/>
    <property type="project" value="UniProtKB-SubCell"/>
</dbReference>
<keyword evidence="10" id="KW-0249">Electron transport</keyword>
<keyword evidence="15" id="KW-0676">Redox-active center</keyword>
<dbReference type="GO" id="GO:0015035">
    <property type="term" value="F:protein-disulfide reductase activity"/>
    <property type="evidence" value="ECO:0007669"/>
    <property type="project" value="InterPro"/>
</dbReference>
<evidence type="ECO:0000256" key="11">
    <source>
        <dbReference type="ARBA" id="ARBA00023002"/>
    </source>
</evidence>
<dbReference type="Pfam" id="PF04137">
    <property type="entry name" value="ERO1"/>
    <property type="match status" value="1"/>
</dbReference>
<evidence type="ECO:0000256" key="3">
    <source>
        <dbReference type="ARBA" id="ARBA00008277"/>
    </source>
</evidence>
<keyword evidence="12 16" id="KW-0472">Membrane</keyword>
<keyword evidence="7 17" id="KW-0732">Signal</keyword>
<accession>J9D9D9</accession>
<comment type="subunit">
    <text evidence="4">May function both as a monomer and a homodimer.</text>
</comment>
<evidence type="ECO:0000256" key="10">
    <source>
        <dbReference type="ARBA" id="ARBA00022982"/>
    </source>
</evidence>
<dbReference type="Proteomes" id="UP000003163">
    <property type="component" value="Unassembled WGS sequence"/>
</dbReference>
<evidence type="ECO:0000256" key="15">
    <source>
        <dbReference type="ARBA" id="ARBA00023284"/>
    </source>
</evidence>
<feature type="signal peptide" evidence="17">
    <location>
        <begin position="1"/>
        <end position="25"/>
    </location>
</feature>
<dbReference type="InterPro" id="IPR007266">
    <property type="entry name" value="Ero1"/>
</dbReference>
<evidence type="ECO:0000256" key="6">
    <source>
        <dbReference type="ARBA" id="ARBA00022630"/>
    </source>
</evidence>
<dbReference type="SUPFAM" id="SSF110019">
    <property type="entry name" value="ERO1-like"/>
    <property type="match status" value="1"/>
</dbReference>
<evidence type="ECO:0000256" key="1">
    <source>
        <dbReference type="ARBA" id="ARBA00001974"/>
    </source>
</evidence>
<evidence type="ECO:0000256" key="17">
    <source>
        <dbReference type="SAM" id="SignalP"/>
    </source>
</evidence>
<comment type="caution">
    <text evidence="18">The sequence shown here is derived from an EMBL/GenBank/DDBJ whole genome shotgun (WGS) entry which is preliminary data.</text>
</comment>
<feature type="transmembrane region" description="Helical" evidence="16">
    <location>
        <begin position="333"/>
        <end position="352"/>
    </location>
</feature>
<evidence type="ECO:0000256" key="12">
    <source>
        <dbReference type="ARBA" id="ARBA00023136"/>
    </source>
</evidence>
<evidence type="ECO:0000256" key="16">
    <source>
        <dbReference type="SAM" id="Phobius"/>
    </source>
</evidence>
<protein>
    <recommendedName>
        <fullName evidence="20">Endoplasmic oxidoreductin 1</fullName>
    </recommendedName>
</protein>
<reference evidence="19" key="2">
    <citation type="submission" date="2015-07" db="EMBL/GenBank/DDBJ databases">
        <title>Contrasting host-pathogen interactions and genome evolution in two generalist and specialist microsporidian pathogens of mosquitoes.</title>
        <authorList>
            <consortium name="The Broad Institute Genomics Platform"/>
            <consortium name="The Broad Institute Genome Sequencing Center for Infectious Disease"/>
            <person name="Cuomo C.A."/>
            <person name="Sanscrainte N.D."/>
            <person name="Goldberg J.M."/>
            <person name="Heiman D."/>
            <person name="Young S."/>
            <person name="Zeng Q."/>
            <person name="Becnel J.J."/>
            <person name="Birren B.W."/>
        </authorList>
    </citation>
    <scope>NUCLEOTIDE SEQUENCE [LARGE SCALE GENOMIC DNA]</scope>
    <source>
        <strain evidence="19">USNM 41457</strain>
    </source>
</reference>
<sequence length="369" mass="43657">MFTRMKTIQTFIFLLLITNFRRFSSQNDEIKESEQFYKNLNNLVKTKCFSRIRINLDQPCRKVDLMKKCTFKSCHVPRIETLDPEFTKNLVCRFGIEENNQCKYFDPSDKNLSFVDLNVAKQTFTNYHKGAFDIWEAIYKEIEDNTNLYRLISGIHYSIFVHISFFYKSVGPGYLSNPIYYLKKKNSAHFKNLIFAENFVKGVVGRLQINHFRCSLEMEDQHVDQLSDIVAYLRSHRNIKFNDNLSLSELNTLENKIFEAINCIECEKCKLWGLIQFRGLFIAIKLQTTQNSSCLPGDELIYLTHLLHKLTSSISYVKIMEKYKYPLVDFFKYYSIEISTIIISLTVFFTFNKFNKHLDIKRKPVNKDQ</sequence>
<evidence type="ECO:0008006" key="20">
    <source>
        <dbReference type="Google" id="ProtNLM"/>
    </source>
</evidence>
<comment type="cofactor">
    <cofactor evidence="1">
        <name>FAD</name>
        <dbReference type="ChEBI" id="CHEBI:57692"/>
    </cofactor>
</comment>